<dbReference type="InterPro" id="IPR051604">
    <property type="entry name" value="Ergot_Alk_Oxidoreductase"/>
</dbReference>
<organism evidence="2 3">
    <name type="scientific">Mycolicibacterium parafortuitum</name>
    <name type="common">Mycobacterium parafortuitum</name>
    <dbReference type="NCBI Taxonomy" id="39692"/>
    <lineage>
        <taxon>Bacteria</taxon>
        <taxon>Bacillati</taxon>
        <taxon>Actinomycetota</taxon>
        <taxon>Actinomycetes</taxon>
        <taxon>Mycobacteriales</taxon>
        <taxon>Mycobacteriaceae</taxon>
        <taxon>Mycolicibacterium</taxon>
    </lineage>
</organism>
<dbReference type="Pfam" id="PF05368">
    <property type="entry name" value="NmrA"/>
    <property type="match status" value="1"/>
</dbReference>
<dbReference type="PANTHER" id="PTHR43162:SF1">
    <property type="entry name" value="PRESTALK A DIFFERENTIATION PROTEIN A"/>
    <property type="match status" value="1"/>
</dbReference>
<proteinExistence type="predicted"/>
<name>A0A375YCY0_MYCPF</name>
<accession>A0A375YCY0</accession>
<evidence type="ECO:0000313" key="3">
    <source>
        <dbReference type="Proteomes" id="UP000252008"/>
    </source>
</evidence>
<dbReference type="PANTHER" id="PTHR43162">
    <property type="match status" value="1"/>
</dbReference>
<keyword evidence="3" id="KW-1185">Reference proteome</keyword>
<dbReference type="Gene3D" id="3.40.50.720">
    <property type="entry name" value="NAD(P)-binding Rossmann-like Domain"/>
    <property type="match status" value="1"/>
</dbReference>
<evidence type="ECO:0000313" key="2">
    <source>
        <dbReference type="EMBL" id="SRX78982.1"/>
    </source>
</evidence>
<protein>
    <submittedName>
        <fullName evidence="2">NmrA family protein [Chitinophaga pinensis DSM 2588]</fullName>
    </submittedName>
</protein>
<evidence type="ECO:0000259" key="1">
    <source>
        <dbReference type="Pfam" id="PF05368"/>
    </source>
</evidence>
<dbReference type="AlphaFoldDB" id="A0A375YCY0"/>
<dbReference type="InterPro" id="IPR008030">
    <property type="entry name" value="NmrA-like"/>
</dbReference>
<dbReference type="EMBL" id="UEGS01000001">
    <property type="protein sequence ID" value="SRX78982.1"/>
    <property type="molecule type" value="Genomic_DNA"/>
</dbReference>
<sequence>MRALVRGRDERAQRLVEMGAEIAVGDLTDRRTLVPALSGIDTVYFTYPIAAGVVPAAAHYASAVLEAGTSPRTVVMSMGPAHHAHPSLLGQAQWLAEQVLEWAGLDLLILRVSALFHENVPVLHAGTVRRDGTIRNSFGPGPVPWISGRDAAEIAVAAILHPERFTGPVVYPGGTEMLSHDQIAGLLTELLGRPVVYQPVSAEQWRRELEDAAAARPGEVVNTAMAQHISSVGQVVAGGGPAMAADAATIAGWIGRQPVGLREFLWDNAASFR</sequence>
<dbReference type="Proteomes" id="UP000252008">
    <property type="component" value="Unassembled WGS sequence"/>
</dbReference>
<dbReference type="SUPFAM" id="SSF51735">
    <property type="entry name" value="NAD(P)-binding Rossmann-fold domains"/>
    <property type="match status" value="1"/>
</dbReference>
<gene>
    <name evidence="2" type="ORF">MPP7335_00715</name>
</gene>
<dbReference type="STRING" id="39692.BST38_06550"/>
<dbReference type="Gene3D" id="3.90.25.10">
    <property type="entry name" value="UDP-galactose 4-epimerase, domain 1"/>
    <property type="match status" value="1"/>
</dbReference>
<feature type="domain" description="NmrA-like" evidence="1">
    <location>
        <begin position="2"/>
        <end position="209"/>
    </location>
</feature>
<reference evidence="2 3" key="1">
    <citation type="submission" date="2018-05" db="EMBL/GenBank/DDBJ databases">
        <authorList>
            <consortium name="IHU Genomes"/>
        </authorList>
    </citation>
    <scope>NUCLEOTIDE SEQUENCE [LARGE SCALE GENOMIC DNA]</scope>
    <source>
        <strain evidence="2 3">P7335</strain>
    </source>
</reference>
<dbReference type="InterPro" id="IPR036291">
    <property type="entry name" value="NAD(P)-bd_dom_sf"/>
</dbReference>